<dbReference type="RefSeq" id="WP_089795138.1">
    <property type="nucleotide sequence ID" value="NZ_FPBP01000005.1"/>
</dbReference>
<sequence length="261" mass="27156">MNASKIFQQLMQQAGGKSGGQSGAGGVDVQGMLEGLSKQFGGGQSSAGKAEGSSGSSGFDMKSLLGGGALGMLVGSSRGRKLGGKALKYGALAGVGALAWKAWQNAQANSQTSAQASTQTSTPQASATARSNQGEPVERLGGEASEQRSLELLQALIMAARADGHVDERERALLTEQIDAMGADAELHGWVEQQFKAPLDAEALARQADSPQAAREMYLVSLAVIDEQNPMERAWLDQLAKALKLEAAVVEELERQARDAS</sequence>
<feature type="region of interest" description="Disordered" evidence="1">
    <location>
        <begin position="38"/>
        <end position="57"/>
    </location>
</feature>
<accession>A0A1I7HXY6</accession>
<dbReference type="InterPro" id="IPR007486">
    <property type="entry name" value="YebE"/>
</dbReference>
<feature type="compositionally biased region" description="Low complexity" evidence="1">
    <location>
        <begin position="111"/>
        <end position="129"/>
    </location>
</feature>
<dbReference type="InterPro" id="IPR029024">
    <property type="entry name" value="TerB-like"/>
</dbReference>
<dbReference type="Proteomes" id="UP000198693">
    <property type="component" value="Unassembled WGS sequence"/>
</dbReference>
<keyword evidence="3" id="KW-1185">Reference proteome</keyword>
<feature type="compositionally biased region" description="Low complexity" evidence="1">
    <location>
        <begin position="46"/>
        <end position="57"/>
    </location>
</feature>
<dbReference type="OrthoDB" id="5459344at2"/>
<dbReference type="EMBL" id="FPBP01000005">
    <property type="protein sequence ID" value="SFU65585.1"/>
    <property type="molecule type" value="Genomic_DNA"/>
</dbReference>
<dbReference type="STRING" id="463301.SAMN04487955_105183"/>
<dbReference type="Pfam" id="PF04391">
    <property type="entry name" value="DUF533"/>
    <property type="match status" value="1"/>
</dbReference>
<reference evidence="3" key="1">
    <citation type="submission" date="2016-10" db="EMBL/GenBank/DDBJ databases">
        <authorList>
            <person name="Varghese N."/>
            <person name="Submissions S."/>
        </authorList>
    </citation>
    <scope>NUCLEOTIDE SEQUENCE [LARGE SCALE GENOMIC DNA]</scope>
    <source>
        <strain evidence="3">CGMCC 1.6981</strain>
    </source>
</reference>
<feature type="region of interest" description="Disordered" evidence="1">
    <location>
        <begin position="111"/>
        <end position="143"/>
    </location>
</feature>
<evidence type="ECO:0000313" key="3">
    <source>
        <dbReference type="Proteomes" id="UP000198693"/>
    </source>
</evidence>
<dbReference type="AlphaFoldDB" id="A0A1I7HXY6"/>
<evidence type="ECO:0000313" key="2">
    <source>
        <dbReference type="EMBL" id="SFU65585.1"/>
    </source>
</evidence>
<name>A0A1I7HXY6_9GAMM</name>
<gene>
    <name evidence="2" type="ORF">SAMN04487955_105183</name>
</gene>
<protein>
    <submittedName>
        <fullName evidence="2">Uncharacterized membrane protein YebE, DUF533 family</fullName>
    </submittedName>
</protein>
<proteinExistence type="predicted"/>
<dbReference type="SUPFAM" id="SSF158682">
    <property type="entry name" value="TerB-like"/>
    <property type="match status" value="1"/>
</dbReference>
<dbReference type="Gene3D" id="1.10.3680.10">
    <property type="entry name" value="TerB-like"/>
    <property type="match status" value="1"/>
</dbReference>
<organism evidence="2 3">
    <name type="scientific">Halomonas korlensis</name>
    <dbReference type="NCBI Taxonomy" id="463301"/>
    <lineage>
        <taxon>Bacteria</taxon>
        <taxon>Pseudomonadati</taxon>
        <taxon>Pseudomonadota</taxon>
        <taxon>Gammaproteobacteria</taxon>
        <taxon>Oceanospirillales</taxon>
        <taxon>Halomonadaceae</taxon>
        <taxon>Halomonas</taxon>
    </lineage>
</organism>
<evidence type="ECO:0000256" key="1">
    <source>
        <dbReference type="SAM" id="MobiDB-lite"/>
    </source>
</evidence>
<dbReference type="CDD" id="cd07178">
    <property type="entry name" value="terB_like_YebE"/>
    <property type="match status" value="1"/>
</dbReference>